<evidence type="ECO:0000313" key="1">
    <source>
        <dbReference type="EMBL" id="KKT67353.1"/>
    </source>
</evidence>
<reference evidence="1 2" key="1">
    <citation type="journal article" date="2015" name="Nature">
        <title>rRNA introns, odd ribosomes, and small enigmatic genomes across a large radiation of phyla.</title>
        <authorList>
            <person name="Brown C.T."/>
            <person name="Hug L.A."/>
            <person name="Thomas B.C."/>
            <person name="Sharon I."/>
            <person name="Castelle C.J."/>
            <person name="Singh A."/>
            <person name="Wilkins M.J."/>
            <person name="Williams K.H."/>
            <person name="Banfield J.F."/>
        </authorList>
    </citation>
    <scope>NUCLEOTIDE SEQUENCE [LARGE SCALE GENOMIC DNA]</scope>
</reference>
<comment type="caution">
    <text evidence="1">The sequence shown here is derived from an EMBL/GenBank/DDBJ whole genome shotgun (WGS) entry which is preliminary data.</text>
</comment>
<evidence type="ECO:0000313" key="2">
    <source>
        <dbReference type="Proteomes" id="UP000034826"/>
    </source>
</evidence>
<accession>A0A0G1J7L3</accession>
<protein>
    <submittedName>
        <fullName evidence="1">Uncharacterized protein</fullName>
    </submittedName>
</protein>
<dbReference type="AlphaFoldDB" id="A0A0G1J7L3"/>
<dbReference type="EMBL" id="LCIY01000008">
    <property type="protein sequence ID" value="KKT67353.1"/>
    <property type="molecule type" value="Genomic_DNA"/>
</dbReference>
<proteinExistence type="predicted"/>
<dbReference type="Proteomes" id="UP000034826">
    <property type="component" value="Unassembled WGS sequence"/>
</dbReference>
<sequence>MHMSSAISKEMLLSSVISGEVGKLKSKLSFWQSDIAAIQTLWESPDSLSLESVLDSIDPEEDLLESVHLALLYGIGWEFIWGKKPPEVVSRLRRETIQKAREGIELNELETWWYMLICVDTDMF</sequence>
<organism evidence="1 2">
    <name type="scientific">Candidatus Woesebacteria bacterium GW2011_GWA2_44_33</name>
    <dbReference type="NCBI Taxonomy" id="1618564"/>
    <lineage>
        <taxon>Bacteria</taxon>
        <taxon>Candidatus Woeseibacteriota</taxon>
    </lineage>
</organism>
<name>A0A0G1J7L3_9BACT</name>
<gene>
    <name evidence="1" type="ORF">UW60_C0008G0015</name>
</gene>